<gene>
    <name evidence="2" type="ORF">ACFO7V_14220</name>
</gene>
<dbReference type="RefSeq" id="WP_346059639.1">
    <property type="nucleotide sequence ID" value="NZ_BAAAVQ010000051.1"/>
</dbReference>
<evidence type="ECO:0000313" key="2">
    <source>
        <dbReference type="EMBL" id="MFC4717284.1"/>
    </source>
</evidence>
<evidence type="ECO:0000256" key="1">
    <source>
        <dbReference type="SAM" id="Phobius"/>
    </source>
</evidence>
<organism evidence="2 3">
    <name type="scientific">Glutamicibacter bergerei</name>
    <dbReference type="NCBI Taxonomy" id="256702"/>
    <lineage>
        <taxon>Bacteria</taxon>
        <taxon>Bacillati</taxon>
        <taxon>Actinomycetota</taxon>
        <taxon>Actinomycetes</taxon>
        <taxon>Micrococcales</taxon>
        <taxon>Micrococcaceae</taxon>
        <taxon>Glutamicibacter</taxon>
    </lineage>
</organism>
<sequence>MTENSTPPASNRSTRVKRAPGWIAPVIAAVLCIGLIWGIGMSLFRGSLENRGLPEEIRDSSAEQRQLWQYGSTLANLGSQAKALAAVADKKTAPALNDLSSTLSYGAQLTGQLSFDDQPEVELAQAFTPAALSELTAKVTQLSTVLPTLPADQSHLGGALTELAYQSNLQARSALRTVQSQKKVNQLPTPLVVGAGDTEGEPVGCLSDLTLLPITSEITDPALTDDVLVARALDRGYALDYALQLQAARGSREQAPEIEERRTKLSAELRAVRSVLPADCADLRQPAYVLPQEGLKDLAAVAEGAEEDFAGALALASGAASERAQDTLANTTWQVLLGQRQHGLDPQLIKPGA</sequence>
<comment type="caution">
    <text evidence="2">The sequence shown here is derived from an EMBL/GenBank/DDBJ whole genome shotgun (WGS) entry which is preliminary data.</text>
</comment>
<reference evidence="3" key="1">
    <citation type="journal article" date="2019" name="Int. J. Syst. Evol. Microbiol.">
        <title>The Global Catalogue of Microorganisms (GCM) 10K type strain sequencing project: providing services to taxonomists for standard genome sequencing and annotation.</title>
        <authorList>
            <consortium name="The Broad Institute Genomics Platform"/>
            <consortium name="The Broad Institute Genome Sequencing Center for Infectious Disease"/>
            <person name="Wu L."/>
            <person name="Ma J."/>
        </authorList>
    </citation>
    <scope>NUCLEOTIDE SEQUENCE [LARGE SCALE GENOMIC DNA]</scope>
    <source>
        <strain evidence="3">CGMCC 1.12849</strain>
    </source>
</reference>
<accession>A0ABV9MQ49</accession>
<evidence type="ECO:0008006" key="4">
    <source>
        <dbReference type="Google" id="ProtNLM"/>
    </source>
</evidence>
<keyword evidence="1" id="KW-0472">Membrane</keyword>
<name>A0ABV9MQ49_9MICC</name>
<keyword evidence="1" id="KW-0812">Transmembrane</keyword>
<keyword evidence="3" id="KW-1185">Reference proteome</keyword>
<proteinExistence type="predicted"/>
<evidence type="ECO:0000313" key="3">
    <source>
        <dbReference type="Proteomes" id="UP001595884"/>
    </source>
</evidence>
<dbReference type="Proteomes" id="UP001595884">
    <property type="component" value="Unassembled WGS sequence"/>
</dbReference>
<protein>
    <recommendedName>
        <fullName evidence="4">DUF4439 domain-containing protein</fullName>
    </recommendedName>
</protein>
<keyword evidence="1" id="KW-1133">Transmembrane helix</keyword>
<feature type="transmembrane region" description="Helical" evidence="1">
    <location>
        <begin position="22"/>
        <end position="44"/>
    </location>
</feature>
<dbReference type="EMBL" id="JBHSHE010000064">
    <property type="protein sequence ID" value="MFC4717284.1"/>
    <property type="molecule type" value="Genomic_DNA"/>
</dbReference>